<dbReference type="Proteomes" id="UP000005984">
    <property type="component" value="Unassembled WGS sequence"/>
</dbReference>
<comment type="caution">
    <text evidence="2">The sequence shown here is derived from an EMBL/GenBank/DDBJ whole genome shotgun (WGS) entry which is preliminary data.</text>
</comment>
<dbReference type="EMBL" id="ABYO01000211">
    <property type="protein sequence ID" value="EEI86216.1"/>
    <property type="molecule type" value="Genomic_DNA"/>
</dbReference>
<reference evidence="2 3" key="1">
    <citation type="submission" date="2008-10" db="EMBL/GenBank/DDBJ databases">
        <authorList>
            <person name="Qin X."/>
            <person name="Bachman B."/>
            <person name="Battles P."/>
            <person name="Bell A."/>
            <person name="Bess C."/>
            <person name="Bickham C."/>
            <person name="Chaboub L."/>
            <person name="Chen D."/>
            <person name="Coyle M."/>
            <person name="Deiros D.R."/>
            <person name="Dinh H."/>
            <person name="Forbes L."/>
            <person name="Fowler G."/>
            <person name="Francisco L."/>
            <person name="Fu Q."/>
            <person name="Gubbala S."/>
            <person name="Hale W."/>
            <person name="Han Y."/>
            <person name="Hemphill L."/>
            <person name="Highlander S.K."/>
            <person name="Hirani K."/>
            <person name="Hogues M."/>
            <person name="Jackson L."/>
            <person name="Jakkamsetti A."/>
            <person name="Javaid M."/>
            <person name="Jiang H."/>
            <person name="Korchina V."/>
            <person name="Kovar C."/>
            <person name="Lara F."/>
            <person name="Lee S."/>
            <person name="Mata R."/>
            <person name="Mathew T."/>
            <person name="Moen C."/>
            <person name="Morales K."/>
            <person name="Munidasa M."/>
            <person name="Nazareth L."/>
            <person name="Ngo R."/>
            <person name="Nguyen L."/>
            <person name="Okwuonu G."/>
            <person name="Ongeri F."/>
            <person name="Patil S."/>
            <person name="Petrosino J."/>
            <person name="Pham C."/>
            <person name="Pham P."/>
            <person name="Pu L.-L."/>
            <person name="Puazo M."/>
            <person name="Raj R."/>
            <person name="Reid J."/>
            <person name="Rouhana J."/>
            <person name="Saada N."/>
            <person name="Shang Y."/>
            <person name="Simmons D."/>
            <person name="Thornton R."/>
            <person name="Warren J."/>
            <person name="Weissenberger G."/>
            <person name="Zhang J."/>
            <person name="Zhang L."/>
            <person name="Zhou C."/>
            <person name="Zhu D."/>
            <person name="Muzny D."/>
            <person name="Worley K."/>
            <person name="Gibbs R."/>
        </authorList>
    </citation>
    <scope>NUCLEOTIDE SEQUENCE [LARGE SCALE GENOMIC DNA]</scope>
    <source>
        <strain evidence="2 3">ATCC 51172</strain>
    </source>
</reference>
<proteinExistence type="predicted"/>
<dbReference type="Pfam" id="PF03747">
    <property type="entry name" value="ADP_ribosyl_GH"/>
    <property type="match status" value="1"/>
</dbReference>
<keyword evidence="3" id="KW-1185">Reference proteome</keyword>
<dbReference type="eggNOG" id="COG1397">
    <property type="taxonomic scope" value="Bacteria"/>
</dbReference>
<evidence type="ECO:0000313" key="3">
    <source>
        <dbReference type="Proteomes" id="UP000005984"/>
    </source>
</evidence>
<accession>C2BFV6</accession>
<dbReference type="STRING" id="525254.HMPREF0072_1226"/>
<evidence type="ECO:0000313" key="2">
    <source>
        <dbReference type="EMBL" id="EEI86216.1"/>
    </source>
</evidence>
<dbReference type="GO" id="GO:0046872">
    <property type="term" value="F:metal ion binding"/>
    <property type="evidence" value="ECO:0007669"/>
    <property type="project" value="UniProtKB-KW"/>
</dbReference>
<feature type="binding site" evidence="1">
    <location>
        <position position="279"/>
    </location>
    <ligand>
        <name>Mg(2+)</name>
        <dbReference type="ChEBI" id="CHEBI:18420"/>
        <label>1</label>
    </ligand>
</feature>
<organism evidence="2 3">
    <name type="scientific">Anaerococcus lactolyticus ATCC 51172</name>
    <dbReference type="NCBI Taxonomy" id="525254"/>
    <lineage>
        <taxon>Bacteria</taxon>
        <taxon>Bacillati</taxon>
        <taxon>Bacillota</taxon>
        <taxon>Tissierellia</taxon>
        <taxon>Tissierellales</taxon>
        <taxon>Peptoniphilaceae</taxon>
        <taxon>Anaerococcus</taxon>
    </lineage>
</organism>
<keyword evidence="1" id="KW-0460">Magnesium</keyword>
<dbReference type="SUPFAM" id="SSF101478">
    <property type="entry name" value="ADP-ribosylglycohydrolase"/>
    <property type="match status" value="1"/>
</dbReference>
<dbReference type="Gene3D" id="1.10.4080.10">
    <property type="entry name" value="ADP-ribosylation/Crystallin J1"/>
    <property type="match status" value="1"/>
</dbReference>
<comment type="cofactor">
    <cofactor evidence="1">
        <name>Mg(2+)</name>
        <dbReference type="ChEBI" id="CHEBI:18420"/>
    </cofactor>
    <text evidence="1">Binds 2 magnesium ions per subunit.</text>
</comment>
<name>C2BFV6_9FIRM</name>
<dbReference type="InterPro" id="IPR005502">
    <property type="entry name" value="Ribosyl_crysJ1"/>
</dbReference>
<dbReference type="AlphaFoldDB" id="C2BFV6"/>
<dbReference type="GO" id="GO:0016787">
    <property type="term" value="F:hydrolase activity"/>
    <property type="evidence" value="ECO:0007669"/>
    <property type="project" value="UniProtKB-KW"/>
</dbReference>
<keyword evidence="1" id="KW-0479">Metal-binding</keyword>
<dbReference type="RefSeq" id="WP_004829836.1">
    <property type="nucleotide sequence ID" value="NZ_GG666055.1"/>
</dbReference>
<protein>
    <submittedName>
        <fullName evidence="2">ADP-ribosylglycohydrolase</fullName>
    </submittedName>
</protein>
<gene>
    <name evidence="2" type="ORF">HMPREF0072_1226</name>
</gene>
<sequence length="681" mass="76827">MENYKERIYAGLLGKAIGVRLGAPLETENWTKERIKESFGELNNYIKDSKRFAADDDTNGPIFFARALYDYGKPLTYEKISQTWLNYTRDGQGMFWWGGVGISSEDTAYKNLKKGILAPLSGSSNQNGKAISEQVGGQIFIDSWGLINLGDIDKAMKDAKIAASISHDGDGLIGAQFISACIAGAVYYDSTVKLVYDILKKLDQTSQYVKDMWKVYEFYLNNTSDYRLGIEYVYENFPNENYEGICHIIPNACIVLLGLLYSENDFSKAIEITVMSGLDTDSNAGVVGTIMGVMNGLDGIDWKYREDINDLIICSSFSPDLNITNIVDFTNFLWAIRTNCKYNPNILTFDFKGSSNGLIIGNDFRILRDLVSKNSENCYDVLVDNLVANDEASIYLKTNYLPKDFPDSRYDPIVMPHAYPGDRYSFEVSVEYLHSKSLLVNSFIELINGEIIKCSCEYELEDGEINIIDFTIPNTNSIDINKVGLMLTTRVSSKDGAGILARFKINKIRKKLNTNTVIKFKNQNSYFLNNVTPFSNNNISTKLLGDSLLIKAKDSYGIAISGSYYSENQVVKTRISNVEGDIFRIAFKVIGLADFYSFDIYKDKIKTYKNKFNTSILLDELEFDRRECFDIELRVTKDEAFLRIDNYNILSVNGIENEYGHFGFGGKNISAVIGDIHVEYS</sequence>
<feature type="binding site" evidence="1">
    <location>
        <position position="281"/>
    </location>
    <ligand>
        <name>Mg(2+)</name>
        <dbReference type="ChEBI" id="CHEBI:18420"/>
        <label>1</label>
    </ligand>
</feature>
<dbReference type="HOGENOM" id="CLU_388180_0_0_9"/>
<feature type="binding site" evidence="1">
    <location>
        <position position="57"/>
    </location>
    <ligand>
        <name>Mg(2+)</name>
        <dbReference type="ChEBI" id="CHEBI:18420"/>
        <label>1</label>
    </ligand>
</feature>
<feature type="binding site" evidence="1">
    <location>
        <position position="282"/>
    </location>
    <ligand>
        <name>Mg(2+)</name>
        <dbReference type="ChEBI" id="CHEBI:18420"/>
        <label>1</label>
    </ligand>
</feature>
<feature type="binding site" evidence="1">
    <location>
        <position position="56"/>
    </location>
    <ligand>
        <name>Mg(2+)</name>
        <dbReference type="ChEBI" id="CHEBI:18420"/>
        <label>1</label>
    </ligand>
</feature>
<dbReference type="InterPro" id="IPR036705">
    <property type="entry name" value="Ribosyl_crysJ1_sf"/>
</dbReference>
<keyword evidence="2" id="KW-0378">Hydrolase</keyword>
<evidence type="ECO:0000256" key="1">
    <source>
        <dbReference type="PIRSR" id="PIRSR605502-1"/>
    </source>
</evidence>